<evidence type="ECO:0000256" key="3">
    <source>
        <dbReference type="ARBA" id="ARBA00022475"/>
    </source>
</evidence>
<evidence type="ECO:0000256" key="5">
    <source>
        <dbReference type="ARBA" id="ARBA00022989"/>
    </source>
</evidence>
<dbReference type="GO" id="GO:0005886">
    <property type="term" value="C:plasma membrane"/>
    <property type="evidence" value="ECO:0007669"/>
    <property type="project" value="UniProtKB-SubCell"/>
</dbReference>
<dbReference type="GO" id="GO:0055085">
    <property type="term" value="P:transmembrane transport"/>
    <property type="evidence" value="ECO:0007669"/>
    <property type="project" value="InterPro"/>
</dbReference>
<dbReference type="InterPro" id="IPR035906">
    <property type="entry name" value="MetI-like_sf"/>
</dbReference>
<name>A0A2V3Y7Z7_9FIRM</name>
<evidence type="ECO:0000256" key="4">
    <source>
        <dbReference type="ARBA" id="ARBA00022692"/>
    </source>
</evidence>
<dbReference type="Pfam" id="PF00528">
    <property type="entry name" value="BPD_transp_1"/>
    <property type="match status" value="1"/>
</dbReference>
<reference evidence="9 10" key="1">
    <citation type="submission" date="2018-05" db="EMBL/GenBank/DDBJ databases">
        <title>Genomic Encyclopedia of Type Strains, Phase IV (KMG-IV): sequencing the most valuable type-strain genomes for metagenomic binning, comparative biology and taxonomic classification.</title>
        <authorList>
            <person name="Goeker M."/>
        </authorList>
    </citation>
    <scope>NUCLEOTIDE SEQUENCE [LARGE SCALE GENOMIC DNA]</scope>
    <source>
        <strain evidence="9 10">DSM 24995</strain>
    </source>
</reference>
<keyword evidence="6 7" id="KW-0472">Membrane</keyword>
<dbReference type="PANTHER" id="PTHR43163:SF6">
    <property type="entry name" value="DIPEPTIDE TRANSPORT SYSTEM PERMEASE PROTEIN DPPB-RELATED"/>
    <property type="match status" value="1"/>
</dbReference>
<dbReference type="InterPro" id="IPR000515">
    <property type="entry name" value="MetI-like"/>
</dbReference>
<keyword evidence="10" id="KW-1185">Reference proteome</keyword>
<evidence type="ECO:0000256" key="7">
    <source>
        <dbReference type="RuleBase" id="RU363032"/>
    </source>
</evidence>
<comment type="similarity">
    <text evidence="7">Belongs to the binding-protein-dependent transport system permease family.</text>
</comment>
<dbReference type="CDD" id="cd06261">
    <property type="entry name" value="TM_PBP2"/>
    <property type="match status" value="1"/>
</dbReference>
<evidence type="ECO:0000256" key="6">
    <source>
        <dbReference type="ARBA" id="ARBA00023136"/>
    </source>
</evidence>
<keyword evidence="5 7" id="KW-1133">Transmembrane helix</keyword>
<evidence type="ECO:0000256" key="1">
    <source>
        <dbReference type="ARBA" id="ARBA00004651"/>
    </source>
</evidence>
<dbReference type="GeneID" id="86060662"/>
<dbReference type="PANTHER" id="PTHR43163">
    <property type="entry name" value="DIPEPTIDE TRANSPORT SYSTEM PERMEASE PROTEIN DPPB-RELATED"/>
    <property type="match status" value="1"/>
</dbReference>
<evidence type="ECO:0000259" key="8">
    <source>
        <dbReference type="PROSITE" id="PS50928"/>
    </source>
</evidence>
<proteinExistence type="inferred from homology"/>
<feature type="domain" description="ABC transmembrane type-1" evidence="8">
    <location>
        <begin position="96"/>
        <end position="297"/>
    </location>
</feature>
<sequence>MGKYIAKRILWLIPVIVGVTFLIFTIMFFIPGDPVAIMLGSSATQAEIEQAREMLGLNGSYLHRFWNYASGVFLRFDLGTSFQYGTSVTADMLTRFPRTFTLAVASMLISICVGVPLGVIAATHQNTVSDRASMIVAMFGVSMPSFWLAILLVLLFSMKLGLLPSYGIGGLKFYILPAIANSFGGIAGFARQTRSSVLECIRADYVTTARAKGVSEKKVLMGHILPNSMIPIITYAGTQFSGLLGGAIVIENVFTIPGIGTYMVQAINYRDYGAVQGSVIFSAITFSVVMLIVDVIYAYVDPRIKAQYENKQRSTKNGKNKE</sequence>
<accession>A0A2V3Y7Z7</accession>
<dbReference type="EMBL" id="QJKD01000003">
    <property type="protein sequence ID" value="PXX55097.1"/>
    <property type="molecule type" value="Genomic_DNA"/>
</dbReference>
<keyword evidence="2 7" id="KW-0813">Transport</keyword>
<evidence type="ECO:0000313" key="9">
    <source>
        <dbReference type="EMBL" id="PXX55097.1"/>
    </source>
</evidence>
<feature type="transmembrane region" description="Helical" evidence="7">
    <location>
        <begin position="9"/>
        <end position="30"/>
    </location>
</feature>
<dbReference type="RefSeq" id="WP_110322205.1">
    <property type="nucleotide sequence ID" value="NZ_JAQETU010000026.1"/>
</dbReference>
<keyword evidence="4 7" id="KW-0812">Transmembrane</keyword>
<evidence type="ECO:0000256" key="2">
    <source>
        <dbReference type="ARBA" id="ARBA00022448"/>
    </source>
</evidence>
<dbReference type="SUPFAM" id="SSF161098">
    <property type="entry name" value="MetI-like"/>
    <property type="match status" value="1"/>
</dbReference>
<dbReference type="Pfam" id="PF19300">
    <property type="entry name" value="BPD_transp_1_N"/>
    <property type="match status" value="1"/>
</dbReference>
<dbReference type="Gene3D" id="1.10.3720.10">
    <property type="entry name" value="MetI-like"/>
    <property type="match status" value="1"/>
</dbReference>
<keyword evidence="3" id="KW-1003">Cell membrane</keyword>
<dbReference type="PROSITE" id="PS50928">
    <property type="entry name" value="ABC_TM1"/>
    <property type="match status" value="1"/>
</dbReference>
<dbReference type="Proteomes" id="UP000248057">
    <property type="component" value="Unassembled WGS sequence"/>
</dbReference>
<comment type="subcellular location">
    <subcellularLocation>
        <location evidence="1 7">Cell membrane</location>
        <topology evidence="1 7">Multi-pass membrane protein</topology>
    </subcellularLocation>
</comment>
<feature type="transmembrane region" description="Helical" evidence="7">
    <location>
        <begin position="100"/>
        <end position="122"/>
    </location>
</feature>
<comment type="caution">
    <text evidence="9">The sequence shown here is derived from an EMBL/GenBank/DDBJ whole genome shotgun (WGS) entry which is preliminary data.</text>
</comment>
<evidence type="ECO:0000313" key="10">
    <source>
        <dbReference type="Proteomes" id="UP000248057"/>
    </source>
</evidence>
<dbReference type="InterPro" id="IPR045621">
    <property type="entry name" value="BPD_transp_1_N"/>
</dbReference>
<feature type="transmembrane region" description="Helical" evidence="7">
    <location>
        <begin position="279"/>
        <end position="300"/>
    </location>
</feature>
<gene>
    <name evidence="9" type="ORF">DFR60_103148</name>
</gene>
<dbReference type="AlphaFoldDB" id="A0A2V3Y7Z7"/>
<feature type="transmembrane region" description="Helical" evidence="7">
    <location>
        <begin position="134"/>
        <end position="156"/>
    </location>
</feature>
<organism evidence="9 10">
    <name type="scientific">Hungatella effluvii</name>
    <dbReference type="NCBI Taxonomy" id="1096246"/>
    <lineage>
        <taxon>Bacteria</taxon>
        <taxon>Bacillati</taxon>
        <taxon>Bacillota</taxon>
        <taxon>Clostridia</taxon>
        <taxon>Lachnospirales</taxon>
        <taxon>Lachnospiraceae</taxon>
        <taxon>Hungatella</taxon>
    </lineage>
</organism>
<protein>
    <submittedName>
        <fullName evidence="9">Peptide/nickel transport system permease protein</fullName>
    </submittedName>
</protein>